<evidence type="ECO:0000256" key="1">
    <source>
        <dbReference type="ARBA" id="ARBA00004651"/>
    </source>
</evidence>
<feature type="transmembrane region" description="Helical" evidence="8">
    <location>
        <begin position="12"/>
        <end position="30"/>
    </location>
</feature>
<evidence type="ECO:0000256" key="5">
    <source>
        <dbReference type="ARBA" id="ARBA00022989"/>
    </source>
</evidence>
<dbReference type="RefSeq" id="WP_068327212.1">
    <property type="nucleotide sequence ID" value="NZ_LVHF01000012.1"/>
</dbReference>
<dbReference type="Gene3D" id="3.30.450.20">
    <property type="entry name" value="PAS domain"/>
    <property type="match status" value="2"/>
</dbReference>
<sequence length="626" mass="71079">MSMDIKPKHLIKIIFPLIAVIFLSLIYVGYTDLKSSKEDAYEQARTNIKVAREYLELHFNAAENQLFLLNELLNKRFSIADFLASAQHVVDQQPKFSEIGLYTGGNYYATNGVTVTEATERVKTRPWFQVSREAGETYLSPIYMSRSTKKWSVTLVKVARSYEGRLVHVLLEMDATGLYQQLSLLKTLEHGYLYAVDLSNRQVVMHPDERRIATPSVSVSPELIEKIRSGQLKGTIDNYMYQMQWKFSVYDADNPFGWVLLSGTIKQDITAKAFNLGAVGLALVAIIAIMVIVRFTSMLIHNNGRNLIEVNELSELNQQLTKMIHGLLPCNQVMLFVYDEVANEFVDVTCNHHFSYVDVASYLPVTKHRSMRVNKHDPYDVIARTIAPHQNVIRVPLTKQQHVQGIIYILGATAKTPWVVNIYRNYAQGALNHVLLRQQIQNKDQMTGLMNKNYLRIQLQQTLQCERKNYYLAMMDIDDFKMINDGLGHLFGDEVIMTVAEKLKRFLPQNSTAARYGGDEFSIMFQADSFADAKAKLSVLRDRISLHRVSYENKECQFTMSIGCAPVTGDLDSVISAADTALYEAKGKKRPKVCKHDMLDGPCQFYEPKDGSDPQMLCTGKNSIVA</sequence>
<dbReference type="SUPFAM" id="SSF55073">
    <property type="entry name" value="Nucleotide cyclase"/>
    <property type="match status" value="1"/>
</dbReference>
<dbReference type="GO" id="GO:0043709">
    <property type="term" value="P:cell adhesion involved in single-species biofilm formation"/>
    <property type="evidence" value="ECO:0007669"/>
    <property type="project" value="TreeGrafter"/>
</dbReference>
<dbReference type="Gene3D" id="3.30.70.270">
    <property type="match status" value="1"/>
</dbReference>
<gene>
    <name evidence="10" type="ORF">A3K86_02515</name>
</gene>
<dbReference type="PROSITE" id="PS50887">
    <property type="entry name" value="GGDEF"/>
    <property type="match status" value="1"/>
</dbReference>
<comment type="catalytic activity">
    <reaction evidence="7">
        <text>2 GTP = 3',3'-c-di-GMP + 2 diphosphate</text>
        <dbReference type="Rhea" id="RHEA:24898"/>
        <dbReference type="ChEBI" id="CHEBI:33019"/>
        <dbReference type="ChEBI" id="CHEBI:37565"/>
        <dbReference type="ChEBI" id="CHEBI:58805"/>
        <dbReference type="EC" id="2.7.7.65"/>
    </reaction>
</comment>
<evidence type="ECO:0000259" key="9">
    <source>
        <dbReference type="PROSITE" id="PS50887"/>
    </source>
</evidence>
<dbReference type="PANTHER" id="PTHR45138:SF9">
    <property type="entry name" value="DIGUANYLATE CYCLASE DGCM-RELATED"/>
    <property type="match status" value="1"/>
</dbReference>
<dbReference type="SMART" id="SM00267">
    <property type="entry name" value="GGDEF"/>
    <property type="match status" value="1"/>
</dbReference>
<dbReference type="STRING" id="858640.A3K86_02515"/>
<dbReference type="CDD" id="cd01949">
    <property type="entry name" value="GGDEF"/>
    <property type="match status" value="1"/>
</dbReference>
<evidence type="ECO:0000256" key="7">
    <source>
        <dbReference type="ARBA" id="ARBA00034247"/>
    </source>
</evidence>
<dbReference type="SUPFAM" id="SSF55781">
    <property type="entry name" value="GAF domain-like"/>
    <property type="match status" value="1"/>
</dbReference>
<dbReference type="CDD" id="cd18774">
    <property type="entry name" value="PDC2_HK_sensor"/>
    <property type="match status" value="1"/>
</dbReference>
<keyword evidence="5 8" id="KW-1133">Transmembrane helix</keyword>
<feature type="transmembrane region" description="Helical" evidence="8">
    <location>
        <begin position="273"/>
        <end position="295"/>
    </location>
</feature>
<feature type="domain" description="GGDEF" evidence="9">
    <location>
        <begin position="468"/>
        <end position="598"/>
    </location>
</feature>
<dbReference type="Proteomes" id="UP000078503">
    <property type="component" value="Unassembled WGS sequence"/>
</dbReference>
<dbReference type="NCBIfam" id="TIGR00254">
    <property type="entry name" value="GGDEF"/>
    <property type="match status" value="1"/>
</dbReference>
<accession>A0A178KMM4</accession>
<dbReference type="InterPro" id="IPR029787">
    <property type="entry name" value="Nucleotide_cyclase"/>
</dbReference>
<dbReference type="GO" id="GO:0005886">
    <property type="term" value="C:plasma membrane"/>
    <property type="evidence" value="ECO:0007669"/>
    <property type="project" value="UniProtKB-SubCell"/>
</dbReference>
<protein>
    <recommendedName>
        <fullName evidence="2">diguanylate cyclase</fullName>
        <ecNumber evidence="2">2.7.7.65</ecNumber>
    </recommendedName>
</protein>
<dbReference type="GO" id="GO:1902201">
    <property type="term" value="P:negative regulation of bacterial-type flagellum-dependent cell motility"/>
    <property type="evidence" value="ECO:0007669"/>
    <property type="project" value="TreeGrafter"/>
</dbReference>
<organism evidence="10 11">
    <name type="scientific">Photobacterium jeanii</name>
    <dbReference type="NCBI Taxonomy" id="858640"/>
    <lineage>
        <taxon>Bacteria</taxon>
        <taxon>Pseudomonadati</taxon>
        <taxon>Pseudomonadota</taxon>
        <taxon>Gammaproteobacteria</taxon>
        <taxon>Vibrionales</taxon>
        <taxon>Vibrionaceae</taxon>
        <taxon>Photobacterium</taxon>
    </lineage>
</organism>
<dbReference type="InterPro" id="IPR033479">
    <property type="entry name" value="dCache_1"/>
</dbReference>
<evidence type="ECO:0000313" key="10">
    <source>
        <dbReference type="EMBL" id="OAN17812.1"/>
    </source>
</evidence>
<comment type="subcellular location">
    <subcellularLocation>
        <location evidence="1">Cell membrane</location>
        <topology evidence="1">Multi-pass membrane protein</topology>
    </subcellularLocation>
</comment>
<evidence type="ECO:0000256" key="2">
    <source>
        <dbReference type="ARBA" id="ARBA00012528"/>
    </source>
</evidence>
<dbReference type="Pfam" id="PF02743">
    <property type="entry name" value="dCache_1"/>
    <property type="match status" value="1"/>
</dbReference>
<dbReference type="InterPro" id="IPR050469">
    <property type="entry name" value="Diguanylate_Cyclase"/>
</dbReference>
<dbReference type="GO" id="GO:0052621">
    <property type="term" value="F:diguanylate cyclase activity"/>
    <property type="evidence" value="ECO:0007669"/>
    <property type="project" value="UniProtKB-EC"/>
</dbReference>
<keyword evidence="11" id="KW-1185">Reference proteome</keyword>
<dbReference type="EMBL" id="LVHF01000012">
    <property type="protein sequence ID" value="OAN17812.1"/>
    <property type="molecule type" value="Genomic_DNA"/>
</dbReference>
<evidence type="ECO:0000256" key="3">
    <source>
        <dbReference type="ARBA" id="ARBA00022475"/>
    </source>
</evidence>
<name>A0A178KMM4_9GAMM</name>
<keyword evidence="3" id="KW-1003">Cell membrane</keyword>
<keyword evidence="4 8" id="KW-0812">Transmembrane</keyword>
<evidence type="ECO:0000256" key="4">
    <source>
        <dbReference type="ARBA" id="ARBA00022692"/>
    </source>
</evidence>
<comment type="caution">
    <text evidence="10">The sequence shown here is derived from an EMBL/GenBank/DDBJ whole genome shotgun (WGS) entry which is preliminary data.</text>
</comment>
<keyword evidence="6 8" id="KW-0472">Membrane</keyword>
<dbReference type="EC" id="2.7.7.65" evidence="2"/>
<dbReference type="PANTHER" id="PTHR45138">
    <property type="entry name" value="REGULATORY COMPONENTS OF SENSORY TRANSDUCTION SYSTEM"/>
    <property type="match status" value="1"/>
</dbReference>
<dbReference type="AlphaFoldDB" id="A0A178KMM4"/>
<dbReference type="InterPro" id="IPR000160">
    <property type="entry name" value="GGDEF_dom"/>
</dbReference>
<dbReference type="CDD" id="cd18773">
    <property type="entry name" value="PDC1_HK_sensor"/>
    <property type="match status" value="1"/>
</dbReference>
<evidence type="ECO:0000313" key="11">
    <source>
        <dbReference type="Proteomes" id="UP000078503"/>
    </source>
</evidence>
<dbReference type="Pfam" id="PF00990">
    <property type="entry name" value="GGDEF"/>
    <property type="match status" value="1"/>
</dbReference>
<dbReference type="InterPro" id="IPR043128">
    <property type="entry name" value="Rev_trsase/Diguanyl_cyclase"/>
</dbReference>
<reference evidence="10 11" key="1">
    <citation type="submission" date="2016-03" db="EMBL/GenBank/DDBJ databases">
        <title>Photobacterium proteolyticum sp. nov. a protease producing bacterium isolated from ocean sediments of Laizhou Bay.</title>
        <authorList>
            <person name="Li Y."/>
        </authorList>
    </citation>
    <scope>NUCLEOTIDE SEQUENCE [LARGE SCALE GENOMIC DNA]</scope>
    <source>
        <strain evidence="10 11">R-40508</strain>
    </source>
</reference>
<proteinExistence type="predicted"/>
<evidence type="ECO:0000256" key="6">
    <source>
        <dbReference type="ARBA" id="ARBA00023136"/>
    </source>
</evidence>
<evidence type="ECO:0000256" key="8">
    <source>
        <dbReference type="SAM" id="Phobius"/>
    </source>
</evidence>